<proteinExistence type="predicted"/>
<accession>A0A7J8FS26</accession>
<dbReference type="InParanoid" id="A0A7J8FS26"/>
<gene>
    <name evidence="1" type="ORF">HJG59_008344</name>
</gene>
<evidence type="ECO:0000313" key="1">
    <source>
        <dbReference type="EMBL" id="KAF6450450.1"/>
    </source>
</evidence>
<name>A0A7J8FS26_MOLMO</name>
<dbReference type="PANTHER" id="PTHR45913">
    <property type="entry name" value="EPM2A-INTERACTING PROTEIN 1"/>
    <property type="match status" value="1"/>
</dbReference>
<dbReference type="Proteomes" id="UP000550707">
    <property type="component" value="Unassembled WGS sequence"/>
</dbReference>
<dbReference type="EMBL" id="JACASF010000011">
    <property type="protein sequence ID" value="KAF6450450.1"/>
    <property type="molecule type" value="Genomic_DNA"/>
</dbReference>
<organism evidence="1 2">
    <name type="scientific">Molossus molossus</name>
    <name type="common">Pallas' mastiff bat</name>
    <name type="synonym">Vespertilio molossus</name>
    <dbReference type="NCBI Taxonomy" id="27622"/>
    <lineage>
        <taxon>Eukaryota</taxon>
        <taxon>Metazoa</taxon>
        <taxon>Chordata</taxon>
        <taxon>Craniata</taxon>
        <taxon>Vertebrata</taxon>
        <taxon>Euteleostomi</taxon>
        <taxon>Mammalia</taxon>
        <taxon>Eutheria</taxon>
        <taxon>Laurasiatheria</taxon>
        <taxon>Chiroptera</taxon>
        <taxon>Yangochiroptera</taxon>
        <taxon>Molossidae</taxon>
        <taxon>Molossus</taxon>
    </lineage>
</organism>
<evidence type="ECO:0000313" key="2">
    <source>
        <dbReference type="Proteomes" id="UP000550707"/>
    </source>
</evidence>
<dbReference type="AlphaFoldDB" id="A0A7J8FS26"/>
<reference evidence="1 2" key="1">
    <citation type="journal article" date="2020" name="Nature">
        <title>Six reference-quality genomes reveal evolution of bat adaptations.</title>
        <authorList>
            <person name="Jebb D."/>
            <person name="Huang Z."/>
            <person name="Pippel M."/>
            <person name="Hughes G.M."/>
            <person name="Lavrichenko K."/>
            <person name="Devanna P."/>
            <person name="Winkler S."/>
            <person name="Jermiin L.S."/>
            <person name="Skirmuntt E.C."/>
            <person name="Katzourakis A."/>
            <person name="Burkitt-Gray L."/>
            <person name="Ray D.A."/>
            <person name="Sullivan K.A.M."/>
            <person name="Roscito J.G."/>
            <person name="Kirilenko B.M."/>
            <person name="Davalos L.M."/>
            <person name="Corthals A.P."/>
            <person name="Power M.L."/>
            <person name="Jones G."/>
            <person name="Ransome R.D."/>
            <person name="Dechmann D.K.N."/>
            <person name="Locatelli A.G."/>
            <person name="Puechmaille S.J."/>
            <person name="Fedrigo O."/>
            <person name="Jarvis E.D."/>
            <person name="Hiller M."/>
            <person name="Vernes S.C."/>
            <person name="Myers E.W."/>
            <person name="Teeling E.C."/>
        </authorList>
    </citation>
    <scope>NUCLEOTIDE SEQUENCE [LARGE SCALE GENOMIC DNA]</scope>
    <source>
        <strain evidence="1">MMolMol1</strain>
        <tissue evidence="1">Muscle</tissue>
    </source>
</reference>
<dbReference type="PANTHER" id="PTHR45913:SF5">
    <property type="entry name" value="GENERAL TRANSCRIPTION FACTOR II-I REPEAT DOMAIN-CONTAINING PROTEIN 2A-LIKE PROTEIN"/>
    <property type="match status" value="1"/>
</dbReference>
<keyword evidence="2" id="KW-1185">Reference proteome</keyword>
<protein>
    <submittedName>
        <fullName evidence="1">Uncharacterized protein</fullName>
    </submittedName>
</protein>
<sequence>MKSFEAKSRLWKVQCKRNNTVHFPTLEGQKLSMTLEYAGECAKLIEGFNERFKDMKSKQMELNIFATPFNVEPAYVPDNLQHEMLQSDNELKASYILPPLEFYKSYISNDEFPTLRKHALNMYLCLEQLTTANTSFKNLRSQSRLRSRLADANLEKQS</sequence>
<comment type="caution">
    <text evidence="1">The sequence shown here is derived from an EMBL/GenBank/DDBJ whole genome shotgun (WGS) entry which is preliminary data.</text>
</comment>